<evidence type="ECO:0000259" key="1">
    <source>
        <dbReference type="PROSITE" id="PS50983"/>
    </source>
</evidence>
<reference evidence="2" key="1">
    <citation type="submission" date="2006-06" db="EMBL/GenBank/DDBJ databases">
        <title>Complete sequence of chromosome of Chelativorans sp. BNC1.</title>
        <authorList>
            <consortium name="US DOE Joint Genome Institute"/>
            <person name="Copeland A."/>
            <person name="Lucas S."/>
            <person name="Lapidus A."/>
            <person name="Barry K."/>
            <person name="Detter J.C."/>
            <person name="Glavina del Rio T."/>
            <person name="Hammon N."/>
            <person name="Israni S."/>
            <person name="Dalin E."/>
            <person name="Tice H."/>
            <person name="Pitluck S."/>
            <person name="Chertkov O."/>
            <person name="Brettin T."/>
            <person name="Bruce D."/>
            <person name="Han C."/>
            <person name="Tapia R."/>
            <person name="Gilna P."/>
            <person name="Schmutz J."/>
            <person name="Larimer F."/>
            <person name="Land M."/>
            <person name="Hauser L."/>
            <person name="Kyrpides N."/>
            <person name="Mikhailova N."/>
            <person name="Richardson P."/>
        </authorList>
    </citation>
    <scope>NUCLEOTIDE SEQUENCE</scope>
    <source>
        <strain evidence="2">BNC1</strain>
    </source>
</reference>
<dbReference type="InterPro" id="IPR002491">
    <property type="entry name" value="ABC_transptr_periplasmic_BD"/>
</dbReference>
<gene>
    <name evidence="2" type="ordered locus">Meso_1442</name>
</gene>
<dbReference type="eggNOG" id="COG4558">
    <property type="taxonomic scope" value="Bacteria"/>
</dbReference>
<evidence type="ECO:0000313" key="2">
    <source>
        <dbReference type="EMBL" id="ABG62838.1"/>
    </source>
</evidence>
<dbReference type="AlphaFoldDB" id="Q11ID7"/>
<dbReference type="SUPFAM" id="SSF53807">
    <property type="entry name" value="Helical backbone' metal receptor"/>
    <property type="match status" value="1"/>
</dbReference>
<name>Q11ID7_CHESB</name>
<dbReference type="InterPro" id="IPR050902">
    <property type="entry name" value="ABC_Transporter_SBP"/>
</dbReference>
<proteinExistence type="predicted"/>
<feature type="domain" description="Fe/B12 periplasmic-binding" evidence="1">
    <location>
        <begin position="61"/>
        <end position="316"/>
    </location>
</feature>
<dbReference type="STRING" id="266779.Meso_1442"/>
<dbReference type="EMBL" id="CP000390">
    <property type="protein sequence ID" value="ABG62838.1"/>
    <property type="molecule type" value="Genomic_DNA"/>
</dbReference>
<dbReference type="PANTHER" id="PTHR30535:SF4">
    <property type="entry name" value="HEMIN-BINDING PERIPLASMIC PROTEIN HMUT"/>
    <property type="match status" value="1"/>
</dbReference>
<accession>Q11ID7</accession>
<dbReference type="PROSITE" id="PS50983">
    <property type="entry name" value="FE_B12_PBP"/>
    <property type="match status" value="1"/>
</dbReference>
<dbReference type="KEGG" id="mes:Meso_1442"/>
<sequence precursor="true">MTVVGTVRPEEIRRKRADNFRPAARLAAVIRPATLLLAGILSSFSAHAQQDLPEPFADPSRLVAIGGSLTEIVYALGEEELLAARDSTSIFPPQVRELPDIGYMRQLSPEGVLSVAPTAILALEGSGPPETMDVLAKGSVPLVRVPEEFDRDGILNKIRIVGAALGKTQKAEKLAASVGAEIDQAEAVTRGIAERKRVLFILSNQDGRILASGTGTAADGIIRMAGGLNAVSAFPGYKQVSAEAIIEARPDVILMMNRGGGLDVGDEELFANAAIAATSAGRNKAVVRMDGSYLLGFGPRTAGAIRDLAAALYGASIANRP</sequence>
<protein>
    <submittedName>
        <fullName evidence="2">Periplasmic binding protein</fullName>
    </submittedName>
</protein>
<dbReference type="OrthoDB" id="9797736at2"/>
<dbReference type="Gene3D" id="3.40.50.1980">
    <property type="entry name" value="Nitrogenase molybdenum iron protein domain"/>
    <property type="match status" value="2"/>
</dbReference>
<dbReference type="CDD" id="cd01149">
    <property type="entry name" value="HutB"/>
    <property type="match status" value="1"/>
</dbReference>
<organism evidence="2">
    <name type="scientific">Chelativorans sp. (strain BNC1)</name>
    <dbReference type="NCBI Taxonomy" id="266779"/>
    <lineage>
        <taxon>Bacteria</taxon>
        <taxon>Pseudomonadati</taxon>
        <taxon>Pseudomonadota</taxon>
        <taxon>Alphaproteobacteria</taxon>
        <taxon>Hyphomicrobiales</taxon>
        <taxon>Phyllobacteriaceae</taxon>
        <taxon>Chelativorans</taxon>
    </lineage>
</organism>
<dbReference type="Pfam" id="PF01497">
    <property type="entry name" value="Peripla_BP_2"/>
    <property type="match status" value="1"/>
</dbReference>
<dbReference type="PANTHER" id="PTHR30535">
    <property type="entry name" value="VITAMIN B12-BINDING PROTEIN"/>
    <property type="match status" value="1"/>
</dbReference>
<dbReference type="HOGENOM" id="CLU_038034_6_0_5"/>